<proteinExistence type="predicted"/>
<dbReference type="EMBL" id="CARXXK010000002">
    <property type="protein sequence ID" value="CAI6355590.1"/>
    <property type="molecule type" value="Genomic_DNA"/>
</dbReference>
<evidence type="ECO:0000313" key="1">
    <source>
        <dbReference type="EMBL" id="CAI6355590.1"/>
    </source>
</evidence>
<keyword evidence="2" id="KW-1185">Reference proteome</keyword>
<gene>
    <name evidence="1" type="ORF">MEUPH1_LOCUS11424</name>
</gene>
<protein>
    <submittedName>
        <fullName evidence="1">Uncharacterized protein</fullName>
    </submittedName>
</protein>
<evidence type="ECO:0000313" key="2">
    <source>
        <dbReference type="Proteomes" id="UP001160148"/>
    </source>
</evidence>
<sequence length="98" mass="11051">MVDSDFLSCWKDSRSAIQPFSSDFFLFRVYARRAFKHFFLCCARSVFHHGTGRRLHCPDLGILASHAFDSHPIVWSEASSTSLVVAYALHFSASSSFA</sequence>
<reference evidence="1 2" key="1">
    <citation type="submission" date="2023-01" db="EMBL/GenBank/DDBJ databases">
        <authorList>
            <person name="Whitehead M."/>
        </authorList>
    </citation>
    <scope>NUCLEOTIDE SEQUENCE [LARGE SCALE GENOMIC DNA]</scope>
</reference>
<name>A0AAV0WHT0_9HEMI</name>
<accession>A0AAV0WHT0</accession>
<organism evidence="1 2">
    <name type="scientific">Macrosiphum euphorbiae</name>
    <name type="common">potato aphid</name>
    <dbReference type="NCBI Taxonomy" id="13131"/>
    <lineage>
        <taxon>Eukaryota</taxon>
        <taxon>Metazoa</taxon>
        <taxon>Ecdysozoa</taxon>
        <taxon>Arthropoda</taxon>
        <taxon>Hexapoda</taxon>
        <taxon>Insecta</taxon>
        <taxon>Pterygota</taxon>
        <taxon>Neoptera</taxon>
        <taxon>Paraneoptera</taxon>
        <taxon>Hemiptera</taxon>
        <taxon>Sternorrhyncha</taxon>
        <taxon>Aphidomorpha</taxon>
        <taxon>Aphidoidea</taxon>
        <taxon>Aphididae</taxon>
        <taxon>Macrosiphini</taxon>
        <taxon>Macrosiphum</taxon>
    </lineage>
</organism>
<dbReference type="Proteomes" id="UP001160148">
    <property type="component" value="Unassembled WGS sequence"/>
</dbReference>
<dbReference type="AlphaFoldDB" id="A0AAV0WHT0"/>
<comment type="caution">
    <text evidence="1">The sequence shown here is derived from an EMBL/GenBank/DDBJ whole genome shotgun (WGS) entry which is preliminary data.</text>
</comment>